<accession>A0A9W6Y6A7</accession>
<protein>
    <submittedName>
        <fullName evidence="2">Unnamed protein product</fullName>
    </submittedName>
</protein>
<sequence length="117" mass="12748">MERFVETIAAGSTLMRLADGSTKIVMDNNILPVLQDIADRNDIKLSAQDEIKIGNALAVSLGDIIDRLAGINKFQDAATDAIDHDSESTDSAPSESIEHQDISTDLEEEAERKPMSY</sequence>
<evidence type="ECO:0000313" key="2">
    <source>
        <dbReference type="EMBL" id="GMF53172.1"/>
    </source>
</evidence>
<evidence type="ECO:0000313" key="3">
    <source>
        <dbReference type="Proteomes" id="UP001165121"/>
    </source>
</evidence>
<gene>
    <name evidence="2" type="ORF">Pfra01_002191400</name>
</gene>
<dbReference type="EMBL" id="BSXT01003244">
    <property type="protein sequence ID" value="GMF53172.1"/>
    <property type="molecule type" value="Genomic_DNA"/>
</dbReference>
<reference evidence="2" key="1">
    <citation type="submission" date="2023-04" db="EMBL/GenBank/DDBJ databases">
        <title>Phytophthora fragariaefolia NBRC 109709.</title>
        <authorList>
            <person name="Ichikawa N."/>
            <person name="Sato H."/>
            <person name="Tonouchi N."/>
        </authorList>
    </citation>
    <scope>NUCLEOTIDE SEQUENCE</scope>
    <source>
        <strain evidence="2">NBRC 109709</strain>
    </source>
</reference>
<feature type="region of interest" description="Disordered" evidence="1">
    <location>
        <begin position="80"/>
        <end position="117"/>
    </location>
</feature>
<proteinExistence type="predicted"/>
<dbReference type="Proteomes" id="UP001165121">
    <property type="component" value="Unassembled WGS sequence"/>
</dbReference>
<evidence type="ECO:0000256" key="1">
    <source>
        <dbReference type="SAM" id="MobiDB-lite"/>
    </source>
</evidence>
<dbReference type="OrthoDB" id="10584593at2759"/>
<keyword evidence="3" id="KW-1185">Reference proteome</keyword>
<comment type="caution">
    <text evidence="2">The sequence shown here is derived from an EMBL/GenBank/DDBJ whole genome shotgun (WGS) entry which is preliminary data.</text>
</comment>
<organism evidence="2 3">
    <name type="scientific">Phytophthora fragariaefolia</name>
    <dbReference type="NCBI Taxonomy" id="1490495"/>
    <lineage>
        <taxon>Eukaryota</taxon>
        <taxon>Sar</taxon>
        <taxon>Stramenopiles</taxon>
        <taxon>Oomycota</taxon>
        <taxon>Peronosporomycetes</taxon>
        <taxon>Peronosporales</taxon>
        <taxon>Peronosporaceae</taxon>
        <taxon>Phytophthora</taxon>
    </lineage>
</organism>
<dbReference type="AlphaFoldDB" id="A0A9W6Y6A7"/>
<name>A0A9W6Y6A7_9STRA</name>